<evidence type="ECO:0000256" key="1">
    <source>
        <dbReference type="ARBA" id="ARBA00004430"/>
    </source>
</evidence>
<dbReference type="Gene3D" id="3.80.10.10">
    <property type="entry name" value="Ribonuclease Inhibitor"/>
    <property type="match status" value="1"/>
</dbReference>
<sequence length="608" mass="63480">MAQDSPMPPLLLATQQLGVGWWAQNVLPLLVAQKSAAAATLSCKQLSKLCQGGQQALQLDGDGLQETAAVARIPAHFPACRKLTVVPRSSDDLAFHLPDALDALTGMTGLSTLVLALPDAAAAADACAMGMALQGIRRLLAAVQPAQAAAPAPPAAAAAGSSQMSAAPSLALQVTLHKCGAVAREWHAHPRVWQAFGQLLGLGSLQFSAASTGVQMLPSSIAQVSALAGIASSLRTLLVEPGLDQLQADQAVDYSALGSLSSLTRLCLPLAAERQGLSSISSCCQLQRLTLEFKDASDAVALLRQQVTLQSSELAALGELMQLTRLTMDGTPSAPSEDSGWSFLSSLQQLRVLDVTACLPHTAVAVLAHLTCLTSLRCGWEQHRTGQPRAEVRCTAVRELCVLDGAPPLCVFPGLTEIIQCMAWDPAVLSSAAECCPQLNLLQMCNEFGGGLACDAGSLLASAPATARTAAVSSLAALQQFVQLSLAVNDNAEVCALAALQQVKVLYLVVPVSSSCSVQGLAVGLAAMRQLQDITSELPDSINSSLQHDDVQLLLSAVRHVDRVEYMVQQKHVEVEVVQDAVQSAIRVLTEQGLPPACAAQQVLVLAR</sequence>
<protein>
    <submittedName>
        <fullName evidence="2">Uncharacterized protein</fullName>
    </submittedName>
</protein>
<evidence type="ECO:0000313" key="3">
    <source>
        <dbReference type="Proteomes" id="UP000256970"/>
    </source>
</evidence>
<proteinExistence type="predicted"/>
<dbReference type="AlphaFoldDB" id="A0A383W4Q4"/>
<dbReference type="Proteomes" id="UP000256970">
    <property type="component" value="Unassembled WGS sequence"/>
</dbReference>
<dbReference type="GO" id="GO:0005930">
    <property type="term" value="C:axoneme"/>
    <property type="evidence" value="ECO:0007669"/>
    <property type="project" value="UniProtKB-SubCell"/>
</dbReference>
<keyword evidence="3" id="KW-1185">Reference proteome</keyword>
<dbReference type="InterPro" id="IPR032675">
    <property type="entry name" value="LRR_dom_sf"/>
</dbReference>
<reference evidence="2 3" key="1">
    <citation type="submission" date="2016-10" db="EMBL/GenBank/DDBJ databases">
        <authorList>
            <person name="Cai Z."/>
        </authorList>
    </citation>
    <scope>NUCLEOTIDE SEQUENCE [LARGE SCALE GENOMIC DNA]</scope>
</reference>
<organism evidence="2 3">
    <name type="scientific">Tetradesmus obliquus</name>
    <name type="common">Green alga</name>
    <name type="synonym">Acutodesmus obliquus</name>
    <dbReference type="NCBI Taxonomy" id="3088"/>
    <lineage>
        <taxon>Eukaryota</taxon>
        <taxon>Viridiplantae</taxon>
        <taxon>Chlorophyta</taxon>
        <taxon>core chlorophytes</taxon>
        <taxon>Chlorophyceae</taxon>
        <taxon>CS clade</taxon>
        <taxon>Sphaeropleales</taxon>
        <taxon>Scenedesmaceae</taxon>
        <taxon>Tetradesmus</taxon>
    </lineage>
</organism>
<gene>
    <name evidence="2" type="ORF">BQ4739_LOCUS11784</name>
</gene>
<accession>A0A383W4Q4</accession>
<comment type="subcellular location">
    <subcellularLocation>
        <location evidence="1">Cytoplasm</location>
        <location evidence="1">Cytoskeleton</location>
        <location evidence="1">Cilium axoneme</location>
    </subcellularLocation>
</comment>
<dbReference type="SUPFAM" id="SSF52058">
    <property type="entry name" value="L domain-like"/>
    <property type="match status" value="1"/>
</dbReference>
<evidence type="ECO:0000313" key="2">
    <source>
        <dbReference type="EMBL" id="SZX71656.1"/>
    </source>
</evidence>
<name>A0A383W4Q4_TETOB</name>
<dbReference type="EMBL" id="FNXT01001064">
    <property type="protein sequence ID" value="SZX71656.1"/>
    <property type="molecule type" value="Genomic_DNA"/>
</dbReference>